<gene>
    <name evidence="1" type="ORF">JMJ54_16905</name>
</gene>
<dbReference type="Gene3D" id="3.10.20.30">
    <property type="match status" value="1"/>
</dbReference>
<dbReference type="EMBL" id="JAESND010000010">
    <property type="protein sequence ID" value="MBM3117518.1"/>
    <property type="molecule type" value="Genomic_DNA"/>
</dbReference>
<name>A0ABS2BR28_9NEIS</name>
<evidence type="ECO:0000313" key="2">
    <source>
        <dbReference type="Proteomes" id="UP000809431"/>
    </source>
</evidence>
<dbReference type="SUPFAM" id="SSF54292">
    <property type="entry name" value="2Fe-2S ferredoxin-like"/>
    <property type="match status" value="1"/>
</dbReference>
<dbReference type="InterPro" id="IPR006058">
    <property type="entry name" value="2Fe2S_fd_BS"/>
</dbReference>
<dbReference type="InterPro" id="IPR036010">
    <property type="entry name" value="2Fe-2S_ferredoxin-like_sf"/>
</dbReference>
<dbReference type="PROSITE" id="PS00197">
    <property type="entry name" value="2FE2S_FER_1"/>
    <property type="match status" value="1"/>
</dbReference>
<organism evidence="1 2">
    <name type="scientific">Jeongeupia naejangsanensis</name>
    <dbReference type="NCBI Taxonomy" id="613195"/>
    <lineage>
        <taxon>Bacteria</taxon>
        <taxon>Pseudomonadati</taxon>
        <taxon>Pseudomonadota</taxon>
        <taxon>Betaproteobacteria</taxon>
        <taxon>Neisseriales</taxon>
        <taxon>Chitinibacteraceae</taxon>
        <taxon>Jeongeupia</taxon>
    </lineage>
</organism>
<proteinExistence type="predicted"/>
<dbReference type="Proteomes" id="UP000809431">
    <property type="component" value="Unassembled WGS sequence"/>
</dbReference>
<reference evidence="1 2" key="1">
    <citation type="submission" date="2021-01" db="EMBL/GenBank/DDBJ databases">
        <title>Draft Genome Sequence and Polyhydroxyalkanoate Biosynthetic Potential of Jeongeupia naejangsanensis Type Strain DSM 24253.</title>
        <authorList>
            <person name="Turrini P."/>
            <person name="Artuso I."/>
            <person name="Lugli G.A."/>
            <person name="Frangipani E."/>
            <person name="Ventura M."/>
            <person name="Visca P."/>
        </authorList>
    </citation>
    <scope>NUCLEOTIDE SEQUENCE [LARGE SCALE GENOMIC DNA]</scope>
    <source>
        <strain evidence="1 2">DSM 24253</strain>
    </source>
</reference>
<comment type="caution">
    <text evidence="1">The sequence shown here is derived from an EMBL/GenBank/DDBJ whole genome shotgun (WGS) entry which is preliminary data.</text>
</comment>
<evidence type="ECO:0000313" key="1">
    <source>
        <dbReference type="EMBL" id="MBM3117518.1"/>
    </source>
</evidence>
<dbReference type="RefSeq" id="WP_203539732.1">
    <property type="nucleotide sequence ID" value="NZ_JAESND010000010.1"/>
</dbReference>
<sequence length="112" mass="12041">MPELHFHSAIGVIAVSAPAGTRLIDTVRTLSRDGDLPLAWRCAQGTCGACLIHIEHAGSGGTVMLGGMERNVLVRRGALPKDARREQPDTVATPRLACHVIVLHDLLVYIQK</sequence>
<dbReference type="InterPro" id="IPR012675">
    <property type="entry name" value="Beta-grasp_dom_sf"/>
</dbReference>
<protein>
    <submittedName>
        <fullName evidence="1">2Fe-2S iron-sulfur cluster binding domain-containing protein</fullName>
    </submittedName>
</protein>
<accession>A0ABS2BR28</accession>
<keyword evidence="2" id="KW-1185">Reference proteome</keyword>